<protein>
    <submittedName>
        <fullName evidence="2">Phage tail protein</fullName>
    </submittedName>
</protein>
<dbReference type="RefSeq" id="WP_100177412.1">
    <property type="nucleotide sequence ID" value="NZ_LFJC01000003.1"/>
</dbReference>
<proteinExistence type="predicted"/>
<dbReference type="Proteomes" id="UP000228930">
    <property type="component" value="Unassembled WGS sequence"/>
</dbReference>
<organism evidence="2 3">
    <name type="scientific">Bradyrhizobium nitroreducens</name>
    <dbReference type="NCBI Taxonomy" id="709803"/>
    <lineage>
        <taxon>Bacteria</taxon>
        <taxon>Pseudomonadati</taxon>
        <taxon>Pseudomonadota</taxon>
        <taxon>Alphaproteobacteria</taxon>
        <taxon>Hyphomicrobiales</taxon>
        <taxon>Nitrobacteraceae</taxon>
        <taxon>Bradyrhizobium</taxon>
    </lineage>
</organism>
<name>A0A2M6UCE2_9BRAD</name>
<dbReference type="Pfam" id="PF07484">
    <property type="entry name" value="Collar"/>
    <property type="match status" value="1"/>
</dbReference>
<comment type="caution">
    <text evidence="2">The sequence shown here is derived from an EMBL/GenBank/DDBJ whole genome shotgun (WGS) entry which is preliminary data.</text>
</comment>
<gene>
    <name evidence="2" type="ORF">TSA1_16725</name>
</gene>
<dbReference type="InterPro" id="IPR037053">
    <property type="entry name" value="Phage_tail_collar_dom_sf"/>
</dbReference>
<dbReference type="EMBL" id="LFJC01000003">
    <property type="protein sequence ID" value="PIT02217.1"/>
    <property type="molecule type" value="Genomic_DNA"/>
</dbReference>
<dbReference type="SUPFAM" id="SSF88874">
    <property type="entry name" value="Receptor-binding domain of short tail fibre protein gp12"/>
    <property type="match status" value="1"/>
</dbReference>
<dbReference type="AlphaFoldDB" id="A0A2M6UCE2"/>
<accession>A0A2M6UCE2</accession>
<dbReference type="Gene3D" id="3.90.1340.10">
    <property type="entry name" value="Phage tail collar domain"/>
    <property type="match status" value="1"/>
</dbReference>
<sequence length="180" mass="18564">MSTPYVGEIQAFPFAFAVGGFNNAWLPCFGQLVAVQAFTPLFALIGTNYGGNGTTNFALPNLNGAVTISQGTGPGLQPRVVGESIGSSQVSLIGDNMAMHTHALQLGSNTAQNAAPGPGTGMNMVALNPVFNGFVDPPGNLTFSPNAVTFTGQSLPHDNMQPTQALIMCIAYAGIFPSFP</sequence>
<evidence type="ECO:0000313" key="2">
    <source>
        <dbReference type="EMBL" id="PIT02217.1"/>
    </source>
</evidence>
<dbReference type="InterPro" id="IPR011083">
    <property type="entry name" value="Phage_tail_collar_dom"/>
</dbReference>
<keyword evidence="3" id="KW-1185">Reference proteome</keyword>
<feature type="domain" description="Phage tail collar" evidence="1">
    <location>
        <begin position="7"/>
        <end position="66"/>
    </location>
</feature>
<reference evidence="2 3" key="1">
    <citation type="submission" date="2015-06" db="EMBL/GenBank/DDBJ databases">
        <title>Comparative genome analysis of nirS-carrying Bradyrhizobium sp. strains.</title>
        <authorList>
            <person name="Ishii S."/>
            <person name="Jang J."/>
            <person name="Nishizawa T."/>
            <person name="Senoo K."/>
        </authorList>
    </citation>
    <scope>NUCLEOTIDE SEQUENCE [LARGE SCALE GENOMIC DNA]</scope>
    <source>
        <strain evidence="2 3">TSA1</strain>
    </source>
</reference>
<evidence type="ECO:0000313" key="3">
    <source>
        <dbReference type="Proteomes" id="UP000228930"/>
    </source>
</evidence>
<evidence type="ECO:0000259" key="1">
    <source>
        <dbReference type="Pfam" id="PF07484"/>
    </source>
</evidence>